<dbReference type="AlphaFoldDB" id="A0A5P1FAZ9"/>
<evidence type="ECO:0000313" key="2">
    <source>
        <dbReference type="Proteomes" id="UP000243459"/>
    </source>
</evidence>
<dbReference type="Gramene" id="ONK75352">
    <property type="protein sequence ID" value="ONK75352"/>
    <property type="gene ID" value="A4U43_C03F15940"/>
</dbReference>
<evidence type="ECO:0000313" key="1">
    <source>
        <dbReference type="EMBL" id="ONK75352.1"/>
    </source>
</evidence>
<dbReference type="PANTHER" id="PTHR34465">
    <property type="entry name" value="CARBOXYL-TERMINAL HYDROLASE-LIKE PROTEIN, PUTATIVE (DUF627 AND DUF629)-RELATED"/>
    <property type="match status" value="1"/>
</dbReference>
<gene>
    <name evidence="1" type="ORF">A4U43_C03F15940</name>
</gene>
<dbReference type="EMBL" id="CM007383">
    <property type="protein sequence ID" value="ONK75352.1"/>
    <property type="molecule type" value="Genomic_DNA"/>
</dbReference>
<accession>A0A5P1FAZ9</accession>
<name>A0A5P1FAZ9_ASPOF</name>
<proteinExistence type="predicted"/>
<dbReference type="Proteomes" id="UP000243459">
    <property type="component" value="Chromosome 3"/>
</dbReference>
<organism evidence="1 2">
    <name type="scientific">Asparagus officinalis</name>
    <name type="common">Garden asparagus</name>
    <dbReference type="NCBI Taxonomy" id="4686"/>
    <lineage>
        <taxon>Eukaryota</taxon>
        <taxon>Viridiplantae</taxon>
        <taxon>Streptophyta</taxon>
        <taxon>Embryophyta</taxon>
        <taxon>Tracheophyta</taxon>
        <taxon>Spermatophyta</taxon>
        <taxon>Magnoliopsida</taxon>
        <taxon>Liliopsida</taxon>
        <taxon>Asparagales</taxon>
        <taxon>Asparagaceae</taxon>
        <taxon>Asparagoideae</taxon>
        <taxon>Asparagus</taxon>
    </lineage>
</organism>
<reference evidence="2" key="1">
    <citation type="journal article" date="2017" name="Nat. Commun.">
        <title>The asparagus genome sheds light on the origin and evolution of a young Y chromosome.</title>
        <authorList>
            <person name="Harkess A."/>
            <person name="Zhou J."/>
            <person name="Xu C."/>
            <person name="Bowers J.E."/>
            <person name="Van der Hulst R."/>
            <person name="Ayyampalayam S."/>
            <person name="Mercati F."/>
            <person name="Riccardi P."/>
            <person name="McKain M.R."/>
            <person name="Kakrana A."/>
            <person name="Tang H."/>
            <person name="Ray J."/>
            <person name="Groenendijk J."/>
            <person name="Arikit S."/>
            <person name="Mathioni S.M."/>
            <person name="Nakano M."/>
            <person name="Shan H."/>
            <person name="Telgmann-Rauber A."/>
            <person name="Kanno A."/>
            <person name="Yue Z."/>
            <person name="Chen H."/>
            <person name="Li W."/>
            <person name="Chen Y."/>
            <person name="Xu X."/>
            <person name="Zhang Y."/>
            <person name="Luo S."/>
            <person name="Chen H."/>
            <person name="Gao J."/>
            <person name="Mao Z."/>
            <person name="Pires J.C."/>
            <person name="Luo M."/>
            <person name="Kudrna D."/>
            <person name="Wing R.A."/>
            <person name="Meyers B.C."/>
            <person name="Yi K."/>
            <person name="Kong H."/>
            <person name="Lavrijsen P."/>
            <person name="Sunseri F."/>
            <person name="Falavigna A."/>
            <person name="Ye Y."/>
            <person name="Leebens-Mack J.H."/>
            <person name="Chen G."/>
        </authorList>
    </citation>
    <scope>NUCLEOTIDE SEQUENCE [LARGE SCALE GENOMIC DNA]</scope>
    <source>
        <strain evidence="2">cv. DH0086</strain>
    </source>
</reference>
<protein>
    <submittedName>
        <fullName evidence="1">Uncharacterized protein</fullName>
    </submittedName>
</protein>
<dbReference type="OMA" id="VRELWHY"/>
<keyword evidence="2" id="KW-1185">Reference proteome</keyword>
<sequence length="230" mass="26385">MDHSETCDPSSSSSSSVNGELRSLCKKAKQLLCSHEYDKADSLMKDANLALLRINSVIQLFRSESLEEDPKAKNLCIQEALFCAYRATQLSPSNLEFSFFYVKLLISYCQRYEEAIEECERSLAVTNPISDTADYLRELNFQEASHVTTEEGWIIYYREELRSFLIIARDALIDRSSMIHHALSAGRYWISVRELWHYLIQIISPRLIACCKKQTTNVALPLPSSIVYVH</sequence>
<dbReference type="PANTHER" id="PTHR34465:SF4">
    <property type="entry name" value="CARBOXYL-TERMINAL HYDROLASE-LIKE PROTEIN, PUTATIVE (DUF627 AND DUF629)-RELATED"/>
    <property type="match status" value="1"/>
</dbReference>